<sequence>MQNKTNLNLGQNKIGNQDTQNIQQQLKKNQLNLDQKVLSHTQFSGILDSNYNPIFNQKNSEIKNISPISFKNGENQSNFKFDKGADQNLLNELNLKKFQSLIAKNNKEANHNNNNFNNFSEQQNTISDQKQSKHYKNYQEIYNDFPLGPEEFEIPEFNQGNNNYINDNIDNQILNLQQGLDFKQNLNININQNQNKEISAKSSKNIENSTQFQFKYEIRNKELLLDLHNSFIIQGFRGPYPIALLEPQVNQKKIVKFGLKVLESDNCGYFGLGIISYQKANENEFSLDKKYFQINNGAYWVRSEGFAYSSHDSKIKNKKTGIKFEQNGDILICECDNILKKLTFYKFGDEEKVFQMEFLQDYYIQDYHPFISFGAHKEPILQFLNDSDIIQFYKEFRKINLE</sequence>
<protein>
    <submittedName>
        <fullName evidence="1">Uncharacterized protein</fullName>
    </submittedName>
</protein>
<reference evidence="1 2" key="1">
    <citation type="journal article" date="2015" name="Sci. Rep.">
        <title>Genome of the facultative scuticociliatosis pathogen Pseudocohnilembus persalinus provides insight into its virulence through horizontal gene transfer.</title>
        <authorList>
            <person name="Xiong J."/>
            <person name="Wang G."/>
            <person name="Cheng J."/>
            <person name="Tian M."/>
            <person name="Pan X."/>
            <person name="Warren A."/>
            <person name="Jiang C."/>
            <person name="Yuan D."/>
            <person name="Miao W."/>
        </authorList>
    </citation>
    <scope>NUCLEOTIDE SEQUENCE [LARGE SCALE GENOMIC DNA]</scope>
    <source>
        <strain evidence="1">36N120E</strain>
    </source>
</reference>
<keyword evidence="2" id="KW-1185">Reference proteome</keyword>
<organism evidence="1 2">
    <name type="scientific">Pseudocohnilembus persalinus</name>
    <name type="common">Ciliate</name>
    <dbReference type="NCBI Taxonomy" id="266149"/>
    <lineage>
        <taxon>Eukaryota</taxon>
        <taxon>Sar</taxon>
        <taxon>Alveolata</taxon>
        <taxon>Ciliophora</taxon>
        <taxon>Intramacronucleata</taxon>
        <taxon>Oligohymenophorea</taxon>
        <taxon>Scuticociliatia</taxon>
        <taxon>Philasterida</taxon>
        <taxon>Pseudocohnilembidae</taxon>
        <taxon>Pseudocohnilembus</taxon>
    </lineage>
</organism>
<evidence type="ECO:0000313" key="2">
    <source>
        <dbReference type="Proteomes" id="UP000054937"/>
    </source>
</evidence>
<gene>
    <name evidence="1" type="ORF">PPERSA_11879</name>
</gene>
<name>A0A0V0QK15_PSEPJ</name>
<comment type="caution">
    <text evidence="1">The sequence shown here is derived from an EMBL/GenBank/DDBJ whole genome shotgun (WGS) entry which is preliminary data.</text>
</comment>
<proteinExistence type="predicted"/>
<evidence type="ECO:0000313" key="1">
    <source>
        <dbReference type="EMBL" id="KRX02539.1"/>
    </source>
</evidence>
<dbReference type="EMBL" id="LDAU01000154">
    <property type="protein sequence ID" value="KRX02539.1"/>
    <property type="molecule type" value="Genomic_DNA"/>
</dbReference>
<dbReference type="AlphaFoldDB" id="A0A0V0QK15"/>
<dbReference type="InParanoid" id="A0A0V0QK15"/>
<accession>A0A0V0QK15</accession>
<dbReference type="Proteomes" id="UP000054937">
    <property type="component" value="Unassembled WGS sequence"/>
</dbReference>